<proteinExistence type="predicted"/>
<reference evidence="2 3" key="1">
    <citation type="submission" date="2024-01" db="EMBL/GenBank/DDBJ databases">
        <title>Genome insights into Plantactinospora veratri sp. nov.</title>
        <authorList>
            <person name="Wang L."/>
        </authorList>
    </citation>
    <scope>NUCLEOTIDE SEQUENCE [LARGE SCALE GENOMIC DNA]</scope>
    <source>
        <strain evidence="2 3">NEAU-FHS4</strain>
    </source>
</reference>
<dbReference type="PROSITE" id="PS50801">
    <property type="entry name" value="STAS"/>
    <property type="match status" value="1"/>
</dbReference>
<dbReference type="SUPFAM" id="SSF52091">
    <property type="entry name" value="SpoIIaa-like"/>
    <property type="match status" value="1"/>
</dbReference>
<evidence type="ECO:0000259" key="1">
    <source>
        <dbReference type="PROSITE" id="PS50801"/>
    </source>
</evidence>
<dbReference type="Gene3D" id="3.30.750.24">
    <property type="entry name" value="STAS domain"/>
    <property type="match status" value="1"/>
</dbReference>
<protein>
    <submittedName>
        <fullName evidence="2">STAS domain-containing protein</fullName>
    </submittedName>
</protein>
<dbReference type="PANTHER" id="PTHR33495:SF2">
    <property type="entry name" value="ANTI-SIGMA FACTOR ANTAGONIST TM_1081-RELATED"/>
    <property type="match status" value="1"/>
</dbReference>
<accession>A0ABU7SGD0</accession>
<sequence>MDQAIPAPIPLTIDVHQGEHTIVRVSGDLDFPCAELLRTALASALGSAPRALTVDLERLTFVDSTGLAVLVYAWNCGRESGIPVTVRPIPPFLSATLEIMGLTELLERATESPESSDEAATA</sequence>
<organism evidence="2 3">
    <name type="scientific">Plantactinospora veratri</name>
    <dbReference type="NCBI Taxonomy" id="1436122"/>
    <lineage>
        <taxon>Bacteria</taxon>
        <taxon>Bacillati</taxon>
        <taxon>Actinomycetota</taxon>
        <taxon>Actinomycetes</taxon>
        <taxon>Micromonosporales</taxon>
        <taxon>Micromonosporaceae</taxon>
        <taxon>Plantactinospora</taxon>
    </lineage>
</organism>
<keyword evidence="3" id="KW-1185">Reference proteome</keyword>
<feature type="domain" description="STAS" evidence="1">
    <location>
        <begin position="22"/>
        <end position="122"/>
    </location>
</feature>
<gene>
    <name evidence="2" type="ORF">V1634_19420</name>
</gene>
<evidence type="ECO:0000313" key="3">
    <source>
        <dbReference type="Proteomes" id="UP001339911"/>
    </source>
</evidence>
<dbReference type="CDD" id="cd07043">
    <property type="entry name" value="STAS_anti-anti-sigma_factors"/>
    <property type="match status" value="1"/>
</dbReference>
<comment type="caution">
    <text evidence="2">The sequence shown here is derived from an EMBL/GenBank/DDBJ whole genome shotgun (WGS) entry which is preliminary data.</text>
</comment>
<dbReference type="InterPro" id="IPR058548">
    <property type="entry name" value="MlaB-like_STAS"/>
</dbReference>
<evidence type="ECO:0000313" key="2">
    <source>
        <dbReference type="EMBL" id="MEE6309009.1"/>
    </source>
</evidence>
<dbReference type="InterPro" id="IPR036513">
    <property type="entry name" value="STAS_dom_sf"/>
</dbReference>
<name>A0ABU7SGD0_9ACTN</name>
<dbReference type="InterPro" id="IPR002645">
    <property type="entry name" value="STAS_dom"/>
</dbReference>
<dbReference type="PANTHER" id="PTHR33495">
    <property type="entry name" value="ANTI-SIGMA FACTOR ANTAGONIST TM_1081-RELATED-RELATED"/>
    <property type="match status" value="1"/>
</dbReference>
<dbReference type="Pfam" id="PF13466">
    <property type="entry name" value="STAS_2"/>
    <property type="match status" value="1"/>
</dbReference>
<dbReference type="RefSeq" id="WP_331209291.1">
    <property type="nucleotide sequence ID" value="NZ_JAZGQL010000014.1"/>
</dbReference>
<dbReference type="Proteomes" id="UP001339911">
    <property type="component" value="Unassembled WGS sequence"/>
</dbReference>
<dbReference type="EMBL" id="JAZGQL010000014">
    <property type="protein sequence ID" value="MEE6309009.1"/>
    <property type="molecule type" value="Genomic_DNA"/>
</dbReference>